<dbReference type="SFLD" id="SFLDF00027">
    <property type="entry name" value="p-type_atpase"/>
    <property type="match status" value="1"/>
</dbReference>
<dbReference type="InterPro" id="IPR023214">
    <property type="entry name" value="HAD_sf"/>
</dbReference>
<evidence type="ECO:0000256" key="15">
    <source>
        <dbReference type="ARBA" id="ARBA00022989"/>
    </source>
</evidence>
<evidence type="ECO:0000256" key="16">
    <source>
        <dbReference type="ARBA" id="ARBA00023065"/>
    </source>
</evidence>
<dbReference type="NCBIfam" id="TIGR01116">
    <property type="entry name" value="ATPase-IIA1_Ca"/>
    <property type="match status" value="1"/>
</dbReference>
<dbReference type="Ensembl" id="ENSOMYT00000160490.1">
    <property type="protein sequence ID" value="ENSOMYP00000109141.1"/>
    <property type="gene ID" value="ENSOMYG00000018208.2"/>
</dbReference>
<evidence type="ECO:0000256" key="5">
    <source>
        <dbReference type="ARBA" id="ARBA00022448"/>
    </source>
</evidence>
<organism evidence="22 23">
    <name type="scientific">Oncorhynchus mykiss</name>
    <name type="common">Rainbow trout</name>
    <name type="synonym">Salmo gairdneri</name>
    <dbReference type="NCBI Taxonomy" id="8022"/>
    <lineage>
        <taxon>Eukaryota</taxon>
        <taxon>Metazoa</taxon>
        <taxon>Chordata</taxon>
        <taxon>Craniata</taxon>
        <taxon>Vertebrata</taxon>
        <taxon>Euteleostomi</taxon>
        <taxon>Actinopterygii</taxon>
        <taxon>Neopterygii</taxon>
        <taxon>Teleostei</taxon>
        <taxon>Protacanthopterygii</taxon>
        <taxon>Salmoniformes</taxon>
        <taxon>Salmonidae</taxon>
        <taxon>Salmoninae</taxon>
        <taxon>Oncorhynchus</taxon>
    </lineage>
</organism>
<evidence type="ECO:0000256" key="10">
    <source>
        <dbReference type="ARBA" id="ARBA00022837"/>
    </source>
</evidence>
<dbReference type="GO" id="GO:0016887">
    <property type="term" value="F:ATP hydrolysis activity"/>
    <property type="evidence" value="ECO:0007669"/>
    <property type="project" value="InterPro"/>
</dbReference>
<evidence type="ECO:0000256" key="9">
    <source>
        <dbReference type="ARBA" id="ARBA00022741"/>
    </source>
</evidence>
<evidence type="ECO:0000256" key="4">
    <source>
        <dbReference type="ARBA" id="ARBA00005675"/>
    </source>
</evidence>
<dbReference type="SUPFAM" id="SSF56784">
    <property type="entry name" value="HAD-like"/>
    <property type="match status" value="1"/>
</dbReference>
<dbReference type="InterPro" id="IPR036412">
    <property type="entry name" value="HAD-like_sf"/>
</dbReference>
<feature type="transmembrane region" description="Helical" evidence="19">
    <location>
        <begin position="788"/>
        <end position="812"/>
    </location>
</feature>
<feature type="domain" description="Cation-transporting P-type ATPase C-terminal" evidence="21">
    <location>
        <begin position="739"/>
        <end position="942"/>
    </location>
</feature>
<proteinExistence type="inferred from homology"/>
<keyword evidence="10 19" id="KW-0106">Calcium</keyword>
<keyword evidence="5 19" id="KW-0813">Transport</keyword>
<dbReference type="PRINTS" id="PR00120">
    <property type="entry name" value="HATPASE"/>
</dbReference>
<reference evidence="22" key="3">
    <citation type="submission" date="2025-09" db="UniProtKB">
        <authorList>
            <consortium name="Ensembl"/>
        </authorList>
    </citation>
    <scope>IDENTIFICATION</scope>
</reference>
<evidence type="ECO:0000256" key="3">
    <source>
        <dbReference type="ARBA" id="ARBA00004477"/>
    </source>
</evidence>
<dbReference type="Pfam" id="PF08282">
    <property type="entry name" value="Hydrolase_3"/>
    <property type="match status" value="1"/>
</dbReference>
<evidence type="ECO:0000256" key="11">
    <source>
        <dbReference type="ARBA" id="ARBA00022840"/>
    </source>
</evidence>
<evidence type="ECO:0000256" key="1">
    <source>
        <dbReference type="ARBA" id="ARBA00001946"/>
    </source>
</evidence>
<reference evidence="22" key="1">
    <citation type="submission" date="2020-07" db="EMBL/GenBank/DDBJ databases">
        <title>A long reads based de novo assembly of the rainbow trout Arlee double haploid line genome.</title>
        <authorList>
            <person name="Gao G."/>
            <person name="Palti Y."/>
        </authorList>
    </citation>
    <scope>NUCLEOTIDE SEQUENCE [LARGE SCALE GENOMIC DNA]</scope>
</reference>
<dbReference type="InterPro" id="IPR008250">
    <property type="entry name" value="ATPase_P-typ_transduc_dom_A_sf"/>
</dbReference>
<name>A0A8K9WLP7_ONCMY</name>
<dbReference type="PANTHER" id="PTHR42861">
    <property type="entry name" value="CALCIUM-TRANSPORTING ATPASE"/>
    <property type="match status" value="1"/>
</dbReference>
<evidence type="ECO:0000313" key="23">
    <source>
        <dbReference type="Proteomes" id="UP000694395"/>
    </source>
</evidence>
<dbReference type="NCBIfam" id="TIGR01494">
    <property type="entry name" value="ATPase_P-type"/>
    <property type="match status" value="2"/>
</dbReference>
<dbReference type="FunFam" id="3.40.1110.10:FF:000003">
    <property type="entry name" value="Calcium-transporting ATPase"/>
    <property type="match status" value="1"/>
</dbReference>
<reference evidence="22" key="2">
    <citation type="submission" date="2025-08" db="UniProtKB">
        <authorList>
            <consortium name="Ensembl"/>
        </authorList>
    </citation>
    <scope>IDENTIFICATION</scope>
</reference>
<feature type="transmembrane region" description="Helical" evidence="19">
    <location>
        <begin position="220"/>
        <end position="238"/>
    </location>
</feature>
<evidence type="ECO:0000256" key="6">
    <source>
        <dbReference type="ARBA" id="ARBA00022553"/>
    </source>
</evidence>
<evidence type="ECO:0000256" key="17">
    <source>
        <dbReference type="ARBA" id="ARBA00023136"/>
    </source>
</evidence>
<comment type="caution">
    <text evidence="19">Lacks conserved residue(s) required for the propagation of feature annotation.</text>
</comment>
<gene>
    <name evidence="22" type="primary">atp2a1</name>
</gene>
<evidence type="ECO:0000256" key="8">
    <source>
        <dbReference type="ARBA" id="ARBA00022692"/>
    </source>
</evidence>
<feature type="transmembrane region" description="Helical" evidence="19">
    <location>
        <begin position="44"/>
        <end position="67"/>
    </location>
</feature>
<dbReference type="GO" id="GO:0033017">
    <property type="term" value="C:sarcoplasmic reticulum membrane"/>
    <property type="evidence" value="ECO:0007669"/>
    <property type="project" value="UniProtKB-SubCell"/>
</dbReference>
<dbReference type="GeneTree" id="ENSGT00940000164922"/>
<keyword evidence="14" id="KW-1278">Translocase</keyword>
<keyword evidence="16 19" id="KW-0406">Ion transport</keyword>
<dbReference type="Gene3D" id="1.20.1110.10">
    <property type="entry name" value="Calcium-transporting ATPase, transmembrane domain"/>
    <property type="match status" value="1"/>
</dbReference>
<dbReference type="Gene3D" id="2.70.150.10">
    <property type="entry name" value="Calcium-transporting ATPase, cytoplasmic transduction domain A"/>
    <property type="match status" value="1"/>
</dbReference>
<keyword evidence="6" id="KW-0597">Phosphoprotein</keyword>
<evidence type="ECO:0000256" key="19">
    <source>
        <dbReference type="RuleBase" id="RU361146"/>
    </source>
</evidence>
<dbReference type="SFLD" id="SFLDG00002">
    <property type="entry name" value="C1.7:_P-type_atpase_like"/>
    <property type="match status" value="1"/>
</dbReference>
<dbReference type="InterPro" id="IPR023298">
    <property type="entry name" value="ATPase_P-typ_TM_dom_sf"/>
</dbReference>
<dbReference type="InterPro" id="IPR018303">
    <property type="entry name" value="ATPase_P-typ_P_site"/>
</dbReference>
<keyword evidence="8 19" id="KW-0812">Transmembrane</keyword>
<dbReference type="SUPFAM" id="SSF81665">
    <property type="entry name" value="Calcium ATPase, transmembrane domain M"/>
    <property type="match status" value="1"/>
</dbReference>
<evidence type="ECO:0000256" key="7">
    <source>
        <dbReference type="ARBA" id="ARBA00022568"/>
    </source>
</evidence>
<feature type="transmembrane region" description="Helical" evidence="19">
    <location>
        <begin position="715"/>
        <end position="736"/>
    </location>
</feature>
<dbReference type="Pfam" id="PF13246">
    <property type="entry name" value="Cation_ATPase"/>
    <property type="match status" value="1"/>
</dbReference>
<keyword evidence="13" id="KW-0703">Sarcoplasmic reticulum</keyword>
<comment type="subcellular location">
    <subcellularLocation>
        <location evidence="3">Endoplasmic reticulum membrane</location>
        <topology evidence="3">Multi-pass membrane protein</topology>
    </subcellularLocation>
    <subcellularLocation>
        <location evidence="19">Membrane</location>
        <topology evidence="19">Multi-pass membrane protein</topology>
    </subcellularLocation>
    <subcellularLocation>
        <location evidence="2">Sarcoplasmic reticulum membrane</location>
        <topology evidence="2">Multi-pass membrane protein</topology>
    </subcellularLocation>
</comment>
<accession>A0A8K9WLP7</accession>
<evidence type="ECO:0000313" key="22">
    <source>
        <dbReference type="Ensembl" id="ENSOMYP00000109141.1"/>
    </source>
</evidence>
<keyword evidence="17 19" id="KW-0472">Membrane</keyword>
<dbReference type="InterPro" id="IPR005782">
    <property type="entry name" value="P-type_ATPase_IIA"/>
</dbReference>
<feature type="domain" description="P-type ATPase A" evidence="20">
    <location>
        <begin position="83"/>
        <end position="199"/>
    </location>
</feature>
<dbReference type="SUPFAM" id="SSF81660">
    <property type="entry name" value="Metal cation-transporting ATPase, ATP-binding domain N"/>
    <property type="match status" value="1"/>
</dbReference>
<comment type="cofactor">
    <cofactor evidence="1">
        <name>Mg(2+)</name>
        <dbReference type="ChEBI" id="CHEBI:18420"/>
    </cofactor>
</comment>
<dbReference type="AlphaFoldDB" id="A0A8K9WLP7"/>
<dbReference type="Proteomes" id="UP000694395">
    <property type="component" value="Chromosome 12"/>
</dbReference>
<evidence type="ECO:0000259" key="21">
    <source>
        <dbReference type="Pfam" id="PF00689"/>
    </source>
</evidence>
<feature type="transmembrane region" description="Helical" evidence="19">
    <location>
        <begin position="258"/>
        <end position="281"/>
    </location>
</feature>
<dbReference type="Pfam" id="PF00122">
    <property type="entry name" value="E1-E2_ATPase"/>
    <property type="match status" value="1"/>
</dbReference>
<dbReference type="GO" id="GO:0005388">
    <property type="term" value="F:P-type calcium transporter activity"/>
    <property type="evidence" value="ECO:0007669"/>
    <property type="project" value="UniProtKB-EC"/>
</dbReference>
<feature type="transmembrane region" description="Helical" evidence="19">
    <location>
        <begin position="883"/>
        <end position="904"/>
    </location>
</feature>
<comment type="similarity">
    <text evidence="4 19">Belongs to the cation transport ATPase (P-type) (TC 3.A.3) family. Type IIA subfamily.</text>
</comment>
<keyword evidence="11 19" id="KW-0067">ATP-binding</keyword>
<dbReference type="Gene3D" id="3.40.50.1000">
    <property type="entry name" value="HAD superfamily/HAD-like"/>
    <property type="match status" value="1"/>
</dbReference>
<evidence type="ECO:0000259" key="20">
    <source>
        <dbReference type="Pfam" id="PF00122"/>
    </source>
</evidence>
<dbReference type="InterPro" id="IPR044492">
    <property type="entry name" value="P_typ_ATPase_HD_dom"/>
</dbReference>
<dbReference type="SUPFAM" id="SSF81653">
    <property type="entry name" value="Calcium ATPase, transduction domain A"/>
    <property type="match status" value="1"/>
</dbReference>
<dbReference type="SFLD" id="SFLDS00003">
    <property type="entry name" value="Haloacid_Dehalogenase"/>
    <property type="match status" value="1"/>
</dbReference>
<keyword evidence="23" id="KW-1185">Reference proteome</keyword>
<dbReference type="Gene3D" id="3.40.1110.10">
    <property type="entry name" value="Calcium-transporting ATPase, cytoplasmic domain N"/>
    <property type="match status" value="1"/>
</dbReference>
<keyword evidence="15 19" id="KW-1133">Transmembrane helix</keyword>
<dbReference type="FunFam" id="3.40.50.1000:FF:000005">
    <property type="entry name" value="Calcium-transporting ATPase 1"/>
    <property type="match status" value="1"/>
</dbReference>
<comment type="function">
    <text evidence="19">Catalyzes the hydrolysis of ATP coupled with the transport of calcium.</text>
</comment>
<keyword evidence="9 19" id="KW-0547">Nucleotide-binding</keyword>
<comment type="catalytic activity">
    <reaction evidence="18">
        <text>Ca(2+)(in) + ATP + H2O = Ca(2+)(out) + ADP + phosphate + H(+)</text>
        <dbReference type="Rhea" id="RHEA:18105"/>
        <dbReference type="ChEBI" id="CHEBI:15377"/>
        <dbReference type="ChEBI" id="CHEBI:15378"/>
        <dbReference type="ChEBI" id="CHEBI:29108"/>
        <dbReference type="ChEBI" id="CHEBI:30616"/>
        <dbReference type="ChEBI" id="CHEBI:43474"/>
        <dbReference type="ChEBI" id="CHEBI:456216"/>
        <dbReference type="EC" id="7.2.2.10"/>
    </reaction>
    <physiologicalReaction direction="left-to-right" evidence="18">
        <dbReference type="Rhea" id="RHEA:18106"/>
    </physiologicalReaction>
</comment>
<dbReference type="EC" id="7.2.2.10" evidence="19"/>
<dbReference type="PROSITE" id="PS00154">
    <property type="entry name" value="ATPASE_E1_E2"/>
    <property type="match status" value="1"/>
</dbReference>
<dbReference type="Pfam" id="PF00689">
    <property type="entry name" value="Cation_ATPase_C"/>
    <property type="match status" value="1"/>
</dbReference>
<protein>
    <recommendedName>
        <fullName evidence="19">Calcium-transporting ATPase</fullName>
        <ecNumber evidence="19">7.2.2.10</ecNumber>
    </recommendedName>
</protein>
<dbReference type="PRINTS" id="PR00119">
    <property type="entry name" value="CATATPASE"/>
</dbReference>
<dbReference type="FunFam" id="2.70.150.10:FF:000160">
    <property type="entry name" value="Sarcoplasmic/endoplasmic reticulum calcium ATPase 1"/>
    <property type="match status" value="1"/>
</dbReference>
<evidence type="ECO:0000256" key="18">
    <source>
        <dbReference type="ARBA" id="ARBA00047282"/>
    </source>
</evidence>
<dbReference type="InterPro" id="IPR006068">
    <property type="entry name" value="ATPase_P-typ_cation-transptr_C"/>
</dbReference>
<evidence type="ECO:0000256" key="12">
    <source>
        <dbReference type="ARBA" id="ARBA00022842"/>
    </source>
</evidence>
<dbReference type="InterPro" id="IPR023299">
    <property type="entry name" value="ATPase_P-typ_cyto_dom_N"/>
</dbReference>
<evidence type="ECO:0000256" key="14">
    <source>
        <dbReference type="ARBA" id="ARBA00022967"/>
    </source>
</evidence>
<evidence type="ECO:0000256" key="2">
    <source>
        <dbReference type="ARBA" id="ARBA00004326"/>
    </source>
</evidence>
<dbReference type="InterPro" id="IPR059000">
    <property type="entry name" value="ATPase_P-type_domA"/>
</dbReference>
<evidence type="ECO:0000256" key="13">
    <source>
        <dbReference type="ARBA" id="ARBA00022951"/>
    </source>
</evidence>
<dbReference type="FunFam" id="1.20.1110.10:FF:000065">
    <property type="entry name" value="Sarcoplasmic/endoplasmic reticulum calcium ATPase 1"/>
    <property type="match status" value="3"/>
</dbReference>
<dbReference type="GO" id="GO:0005524">
    <property type="term" value="F:ATP binding"/>
    <property type="evidence" value="ECO:0007669"/>
    <property type="project" value="UniProtKB-KW"/>
</dbReference>
<sequence>MGINMELTIWELVVEQFEDLLVRILLLAACISFVLALFEEGEETVTAFVEPLVILLILIANAIVGVWQERNAESAIEALKEYEPEMGKVYRSDRKNVQMIKAREIVPGDVVEVSVGDKVPADIRLVKINSTTLRVDQSILTGESVSVIKHTDAVPDMRAVNQDKKNMLFSGTNIASGKAIGVAVATGVSTEIGKIRDQMAATEQEKTPLQAKLDEFGEQLSKVISLICVAVWMINIGHFNDPVHGGSWIRGAVYYFKIAVALAVAAIPEGLPAVITTCLALGTRRMAKKNAIVRSLPSVETLGCTSVICSDKTGTLTTNQMCVTKVVEGDSVSLGSFDISGSKYTPEGEVTKNGALVKCGQYDGLVELSTICALCNDSSLDYNDSKGIYEKVGEATETALCCLVEKMNVFNTEVRGLSKPDRANACCSVIKQLMKKEFTLEFSRDRKSMSVFCSPAKSSKAAVGNKMFVKGAPEGVIERCAYVRVGTTRVPLSEPVKNKIMAVIKEWGTGRDTLRCLALATRDTPLRMEEMNLEDATKFGDYETDLTFVGCVGMLDPPRKEVIGAIELCRAAGIRVIMITGDNKGTAVAICRRIGIFTEDEDTTGRAFTGREFDDLPLHEQKKAVRKACCYARVEPSHKSKIVEFLQGFDEITAMTGDGVNDAPALKKAEIGIAMGSGTAVAKSASEMVLADDNFSSIVAAVEEGRAIYNNMKQFIRYLISSNVGEVVCIFLTAALGLPEALIPVQLLWVNLVTDGLPATALGFNPPDLDIMGKLPRSPKEPLISGWLFFRYLAIGGYVGAATVAAAAWWFLYSEDGPGVSFYQLSHFMQCHEENEDFVGVHCEVFEAAPPMTMALSVLVTIEMCNALNSLSENQSLLRMPPWSNLWLVGAMSLSMSLHFVIIYVDPMPMIFKLTHLNVEKWMVVLKLSFPVILIDEVLKFVARNYLEGKWRMVSCGISSQTWTRASANSWTVCGARHDVPDVLNWIQVWETGGPVHSINAFLLQELLTHSSHMV</sequence>
<dbReference type="CDD" id="cd02083">
    <property type="entry name" value="P-type_ATPase_SERCA"/>
    <property type="match status" value="1"/>
</dbReference>
<keyword evidence="12" id="KW-0460">Magnesium</keyword>
<keyword evidence="7 19" id="KW-0109">Calcium transport</keyword>
<dbReference type="InterPro" id="IPR001757">
    <property type="entry name" value="P_typ_ATPase"/>
</dbReference>
<feature type="transmembrane region" description="Helical" evidence="19">
    <location>
        <begin position="20"/>
        <end position="38"/>
    </location>
</feature>